<dbReference type="Pfam" id="PF19404">
    <property type="entry name" value="DUF5977"/>
    <property type="match status" value="1"/>
</dbReference>
<dbReference type="InterPro" id="IPR018247">
    <property type="entry name" value="EF_Hand_1_Ca_BS"/>
</dbReference>
<gene>
    <name evidence="2" type="ORF">HMPREF0766_13214</name>
</gene>
<dbReference type="OrthoDB" id="9814627at2"/>
<dbReference type="InterPro" id="IPR046020">
    <property type="entry name" value="DUF5977"/>
</dbReference>
<evidence type="ECO:0000313" key="2">
    <source>
        <dbReference type="EMBL" id="EFK56011.1"/>
    </source>
</evidence>
<proteinExistence type="predicted"/>
<organism evidence="2 3">
    <name type="scientific">Sphingobacterium spiritivorum ATCC 33861</name>
    <dbReference type="NCBI Taxonomy" id="525373"/>
    <lineage>
        <taxon>Bacteria</taxon>
        <taxon>Pseudomonadati</taxon>
        <taxon>Bacteroidota</taxon>
        <taxon>Sphingobacteriia</taxon>
        <taxon>Sphingobacteriales</taxon>
        <taxon>Sphingobacteriaceae</taxon>
        <taxon>Sphingobacterium</taxon>
    </lineage>
</organism>
<dbReference type="eggNOG" id="COG3209">
    <property type="taxonomic scope" value="Bacteria"/>
</dbReference>
<feature type="domain" description="DUF5977" evidence="1">
    <location>
        <begin position="1672"/>
        <end position="1736"/>
    </location>
</feature>
<dbReference type="RefSeq" id="WP_002994265.1">
    <property type="nucleotide sequence ID" value="NZ_GL379770.1"/>
</dbReference>
<dbReference type="HOGENOM" id="CLU_236222_0_0_10"/>
<dbReference type="PROSITE" id="PS00018">
    <property type="entry name" value="EF_HAND_1"/>
    <property type="match status" value="1"/>
</dbReference>
<evidence type="ECO:0000259" key="1">
    <source>
        <dbReference type="Pfam" id="PF19404"/>
    </source>
</evidence>
<name>D7VQG0_SPHSI</name>
<comment type="caution">
    <text evidence="2">The sequence shown here is derived from an EMBL/GenBank/DDBJ whole genome shotgun (WGS) entry which is preliminary data.</text>
</comment>
<sequence>MILIHSLNKYSTRIAIILAGLMMFEVLSPSVALALTAGPTSPEASSFEPVDTTDMVNPLTGSFTYNLPLLEVPGPEGGYPLSLSYHAGIRPDLEASWVGLGWTLNPGAINRNVSGFPDDFSEVSLKRRDYWAGGNRKDYGLEVGFASVVNVGLVFASDTYSGFGIGASVGFGYRLGPIGAGVDVGLSPYSGSYAGMNVSSGIAVGESLNIGPSLSLSTNFESVNVGGGLSLMTNSRHLLSASINSSSNKPSLAVMGGSASLYNKNAGRISTSSSGFGFTIPLGAFSVGASFRSTRYWIDETAEVTSSGTLYTPIFNTNPDSQGPGPKYMDNRTYDNYRLLPDNLNIADNNDDEKLVGGTFPEYDGYSVTGQGIGGQIKPFLFQRALSLQNMYEYKSLSRPYAEQSNFRENVGFRFVNDFSNSFDQNLTNVAEQGGVEPSIPTMPFDMAGKPDNRIGNELAGSKHVKYFTNDEIRGGTAKSKGFIDVGNTAKGFQRITNGSYITSTATKGGSQIGGFMITNESGVTYHYALPAYSYNEYSFNSTNKGGYKYTETKRNEPYAYTWLLTAVTGPDYVDRNNNGLVDEADWGYWVAMDYGKWTGNYIWRTPAQGTDPDLDRNYFMYTSGQKELYYVNKIRTRTHTAIFEKEVRLDGKGAASNALTNRYIAGGFDATSMQSLRLNRVYLLKNSDAGMISETSEYVTSDRSNELYGNVIDNYDVSKVGRNNLESKAIRVIDFGYSYDLSKKTPNSFRVQNPDVKFGKLTLDGVHFRGKGGADLLPVTKFSYASNQETFEAENYSANQFVSNAILDRGMMIESAGDNPIYYGMITDVKIKGGGGYIYTLSNGENITATSGKVNLRITKNPDYCQDCQDIWGFYKGDIDRSLLTWNQDLARRVTATSSVGTDAWNLRAISSPLGSNIELNYESNEYAASVFERKLSIPLRNYQRIDNYKCKVEIPVSKEEFEKSYPPGSVIDGVFMLSNPFPLYLFESNTSNQTCFYEGWTDDNKIILRFNREILGLNLINIRFNLNANMNYGGGARIKSIRNKTVNNTIYQTDYHYGIDNTSWGVTSYVPYNIETGDFADNVNEAARILYKRALNKDLDNVLKYAREIPGPGVMYRKVQIRNKVIHPNGDSQKEGFAENTYRVLDRRMISREIIQDHYYGKYKNHGVNLSIADFTANIGDLLGVKYYDAEGKLIQEISNKYLMDEVSSNTNFKSGYKSELAKFNYQGLVTERFGEARFFYKSNERNVMYIIMGAKEQYPSIMLSSTRKDYVNGSSETTKNLGFDFINGLPSKILNSDSYGNQFITESEYAYQQYPEMANKVISMSNKNMLSQIFSKINYKVDAYQNKIGVINGVKTTWSKNVNVLAPTGEIIKQNNNTYGHVWRKEQESIIEIPDQYSGTGMLPIQQFNMNAPFWKMISTLNLYNVYSKPLEDYDRNYNYSVNRYGYNNSKIVAGANYSKYKELAYSGVEDELVSSGIPGEVSGGAGTVSSGVYHTGHKSLSVAAGSRGFEYSAPIDALTPGRSYIASVWVKNSPASNVKLYYEIDNVVKAASVSSGQSNKKSGDWTLVHIDIPLTPGTNFKIYANNEGAESCFMDDFRFHPKNTSAKAYVYDTFSGELTYVLDHLNLFTRFEYDAMGRLIRTYKEQLGKAPYKTNEYQQNYGINKAVFYNDKMEESVQKNNCSWPGIGGKVVYTVPQGKYSSSISKADANSKALAEINTLGQEYANANANCITCRKYKVTIHRMNLQNLNLYVNYRDCNNQYRSSSYQNFESEGNSGSYLVFYVCTYVSNSSISFSHGQNQPAIDLSAEIELVGDCY</sequence>
<keyword evidence="3" id="KW-1185">Reference proteome</keyword>
<dbReference type="Proteomes" id="UP000006258">
    <property type="component" value="Unassembled WGS sequence"/>
</dbReference>
<dbReference type="STRING" id="525373.HMPREF0766_13214"/>
<dbReference type="Gene3D" id="2.60.120.260">
    <property type="entry name" value="Galactose-binding domain-like"/>
    <property type="match status" value="1"/>
</dbReference>
<accession>D7VQG0</accession>
<reference evidence="2" key="1">
    <citation type="submission" date="2010-07" db="EMBL/GenBank/DDBJ databases">
        <authorList>
            <person name="Muzny D."/>
            <person name="Qin X."/>
            <person name="Buhay C."/>
            <person name="Dugan-Rocha S."/>
            <person name="Ding Y."/>
            <person name="Chen G."/>
            <person name="Hawes A."/>
            <person name="Holder M."/>
            <person name="Jhangiani S."/>
            <person name="Johnson A."/>
            <person name="Khan Z."/>
            <person name="Li Z."/>
            <person name="Liu W."/>
            <person name="Liu X."/>
            <person name="Perez L."/>
            <person name="Shen H."/>
            <person name="Wang Q."/>
            <person name="Watt J."/>
            <person name="Xi L."/>
            <person name="Xin Y."/>
            <person name="Zhou J."/>
            <person name="Deng J."/>
            <person name="Jiang H."/>
            <person name="Liu Y."/>
            <person name="Qu J."/>
            <person name="Song X.-Z."/>
            <person name="Zhang L."/>
            <person name="Villasana D."/>
            <person name="Johnson A."/>
            <person name="Liu J."/>
            <person name="Liyanage D."/>
            <person name="Lorensuhewa L."/>
            <person name="Robinson T."/>
            <person name="Song A."/>
            <person name="Song B.-B."/>
            <person name="Dinh H."/>
            <person name="Thornton R."/>
            <person name="Coyle M."/>
            <person name="Francisco L."/>
            <person name="Jackson L."/>
            <person name="Javaid M."/>
            <person name="Korchina V."/>
            <person name="Kovar C."/>
            <person name="Mata R."/>
            <person name="Mathew T."/>
            <person name="Ngo R."/>
            <person name="Nguyen L."/>
            <person name="Nguyen N."/>
            <person name="Okwuonu G."/>
            <person name="Ongeri F."/>
            <person name="Pham C."/>
            <person name="Simmons D."/>
            <person name="Wilczek-Boney K."/>
            <person name="Hale W."/>
            <person name="Jakkamsetti A."/>
            <person name="Pham P."/>
            <person name="Ruth R."/>
            <person name="San Lucas F."/>
            <person name="Warren J."/>
            <person name="Zhang J."/>
            <person name="Zhao Z."/>
            <person name="Zhou C."/>
            <person name="Zhu D."/>
            <person name="Lee S."/>
            <person name="Bess C."/>
            <person name="Blankenburg K."/>
            <person name="Forbes L."/>
            <person name="Fu Q."/>
            <person name="Gubbala S."/>
            <person name="Hirani K."/>
            <person name="Jayaseelan J.C."/>
            <person name="Lara F."/>
            <person name="Munidasa M."/>
            <person name="Palculict T."/>
            <person name="Patil S."/>
            <person name="Pu L.-L."/>
            <person name="Saada N."/>
            <person name="Tang L."/>
            <person name="Weissenberger G."/>
            <person name="Zhu Y."/>
            <person name="Hemphill L."/>
            <person name="Shang Y."/>
            <person name="Youmans B."/>
            <person name="Ayvaz T."/>
            <person name="Ross M."/>
            <person name="Santibanez J."/>
            <person name="Aqrawi P."/>
            <person name="Gross S."/>
            <person name="Joshi V."/>
            <person name="Fowler G."/>
            <person name="Nazareth L."/>
            <person name="Reid J."/>
            <person name="Worley K."/>
            <person name="Petrosino J."/>
            <person name="Highlander S."/>
            <person name="Gibbs R."/>
        </authorList>
    </citation>
    <scope>NUCLEOTIDE SEQUENCE [LARGE SCALE GENOMIC DNA]</scope>
    <source>
        <strain evidence="2">ATCC 33861</strain>
    </source>
</reference>
<dbReference type="GeneID" id="95427230"/>
<dbReference type="EMBL" id="ACHA02000012">
    <property type="protein sequence ID" value="EFK56011.1"/>
    <property type="molecule type" value="Genomic_DNA"/>
</dbReference>
<evidence type="ECO:0000313" key="3">
    <source>
        <dbReference type="Proteomes" id="UP000006258"/>
    </source>
</evidence>
<protein>
    <recommendedName>
        <fullName evidence="1">DUF5977 domain-containing protein</fullName>
    </recommendedName>
</protein>
<dbReference type="eggNOG" id="COG3188">
    <property type="taxonomic scope" value="Bacteria"/>
</dbReference>